<dbReference type="PANTHER" id="PTHR43798">
    <property type="entry name" value="MONOACYLGLYCEROL LIPASE"/>
    <property type="match status" value="1"/>
</dbReference>
<dbReference type="InterPro" id="IPR029058">
    <property type="entry name" value="AB_hydrolase_fold"/>
</dbReference>
<gene>
    <name evidence="3" type="ORF">SAMN02745172_01760</name>
</gene>
<dbReference type="Proteomes" id="UP000186406">
    <property type="component" value="Unassembled WGS sequence"/>
</dbReference>
<evidence type="ECO:0000259" key="2">
    <source>
        <dbReference type="Pfam" id="PF00561"/>
    </source>
</evidence>
<dbReference type="PANTHER" id="PTHR43798:SF31">
    <property type="entry name" value="AB HYDROLASE SUPERFAMILY PROTEIN YCLE"/>
    <property type="match status" value="1"/>
</dbReference>
<dbReference type="SUPFAM" id="SSF53474">
    <property type="entry name" value="alpha/beta-Hydrolases"/>
    <property type="match status" value="1"/>
</dbReference>
<dbReference type="Gene3D" id="3.40.50.1820">
    <property type="entry name" value="alpha/beta hydrolase"/>
    <property type="match status" value="1"/>
</dbReference>
<dbReference type="EMBL" id="FRXO01000003">
    <property type="protein sequence ID" value="SHO64584.1"/>
    <property type="molecule type" value="Genomic_DNA"/>
</dbReference>
<dbReference type="GO" id="GO:0016020">
    <property type="term" value="C:membrane"/>
    <property type="evidence" value="ECO:0007669"/>
    <property type="project" value="TreeGrafter"/>
</dbReference>
<evidence type="ECO:0000256" key="1">
    <source>
        <dbReference type="ARBA" id="ARBA00022801"/>
    </source>
</evidence>
<feature type="domain" description="AB hydrolase-1" evidence="2">
    <location>
        <begin position="23"/>
        <end position="242"/>
    </location>
</feature>
<name>A0A1M7ZI82_9HYPH</name>
<protein>
    <submittedName>
        <fullName evidence="3">Pimeloyl-ACP methyl ester carboxylesterase</fullName>
    </submittedName>
</protein>
<organism evidence="3 4">
    <name type="scientific">Pseudoxanthobacter soli DSM 19599</name>
    <dbReference type="NCBI Taxonomy" id="1123029"/>
    <lineage>
        <taxon>Bacteria</taxon>
        <taxon>Pseudomonadati</taxon>
        <taxon>Pseudomonadota</taxon>
        <taxon>Alphaproteobacteria</taxon>
        <taxon>Hyphomicrobiales</taxon>
        <taxon>Segnochrobactraceae</taxon>
        <taxon>Pseudoxanthobacter</taxon>
    </lineage>
</organism>
<evidence type="ECO:0000313" key="3">
    <source>
        <dbReference type="EMBL" id="SHO64584.1"/>
    </source>
</evidence>
<proteinExistence type="predicted"/>
<dbReference type="AlphaFoldDB" id="A0A1M7ZI82"/>
<dbReference type="STRING" id="1123029.SAMN02745172_01760"/>
<dbReference type="InterPro" id="IPR050266">
    <property type="entry name" value="AB_hydrolase_sf"/>
</dbReference>
<evidence type="ECO:0000313" key="4">
    <source>
        <dbReference type="Proteomes" id="UP000186406"/>
    </source>
</evidence>
<dbReference type="GO" id="GO:0016787">
    <property type="term" value="F:hydrolase activity"/>
    <property type="evidence" value="ECO:0007669"/>
    <property type="project" value="UniProtKB-KW"/>
</dbReference>
<keyword evidence="1" id="KW-0378">Hydrolase</keyword>
<sequence>MTARVFHRDGLALKLHDSGGDGPAVVMQHGLCGAEGQIAELVPADLAARLGLRRLTLECRGHGGSEAGDPAAFSIATFADDLAAALDALSIRGAILGGVSMGAAIASRLAVRRPDLVSALVLMRPAWVSASAPDNMAPNLAVGRLLAAHPPGEARALFEASPLARRLATEAPDNLASLDGFFSREPVAVTSALLTAISLDGPGISDEEIASIAVPALVIGHDLDVVHPFGHAERLAALIPGARLARITPKGIDKARYLAEFGRAFEAFVTALPAGRSSGATPASSNNGT</sequence>
<keyword evidence="4" id="KW-1185">Reference proteome</keyword>
<accession>A0A1M7ZI82</accession>
<dbReference type="InterPro" id="IPR000073">
    <property type="entry name" value="AB_hydrolase_1"/>
</dbReference>
<reference evidence="3 4" key="1">
    <citation type="submission" date="2016-12" db="EMBL/GenBank/DDBJ databases">
        <authorList>
            <person name="Song W.-J."/>
            <person name="Kurnit D.M."/>
        </authorList>
    </citation>
    <scope>NUCLEOTIDE SEQUENCE [LARGE SCALE GENOMIC DNA]</scope>
    <source>
        <strain evidence="3 4">DSM 19599</strain>
    </source>
</reference>
<dbReference type="Pfam" id="PF00561">
    <property type="entry name" value="Abhydrolase_1"/>
    <property type="match status" value="1"/>
</dbReference>